<dbReference type="EMBL" id="JAAWWK010000005">
    <property type="protein sequence ID" value="NKI18673.1"/>
    <property type="molecule type" value="Genomic_DNA"/>
</dbReference>
<reference evidence="1 2" key="1">
    <citation type="submission" date="2020-04" db="EMBL/GenBank/DDBJ databases">
        <authorList>
            <person name="Yoon J."/>
        </authorList>
    </citation>
    <scope>NUCLEOTIDE SEQUENCE [LARGE SCALE GENOMIC DNA]</scope>
    <source>
        <strain evidence="1 2">KMU-166</strain>
    </source>
</reference>
<evidence type="ECO:0000313" key="1">
    <source>
        <dbReference type="EMBL" id="NKI18673.1"/>
    </source>
</evidence>
<dbReference type="Proteomes" id="UP000765845">
    <property type="component" value="Unassembled WGS sequence"/>
</dbReference>
<evidence type="ECO:0000313" key="2">
    <source>
        <dbReference type="Proteomes" id="UP000765845"/>
    </source>
</evidence>
<organism evidence="1 2">
    <name type="scientific">Spongiibacter thalassae</name>
    <dbReference type="NCBI Taxonomy" id="2721624"/>
    <lineage>
        <taxon>Bacteria</taxon>
        <taxon>Pseudomonadati</taxon>
        <taxon>Pseudomonadota</taxon>
        <taxon>Gammaproteobacteria</taxon>
        <taxon>Cellvibrionales</taxon>
        <taxon>Spongiibacteraceae</taxon>
        <taxon>Spongiibacter</taxon>
    </lineage>
</organism>
<name>A0ABX1GHM3_9GAMM</name>
<comment type="caution">
    <text evidence="1">The sequence shown here is derived from an EMBL/GenBank/DDBJ whole genome shotgun (WGS) entry which is preliminary data.</text>
</comment>
<keyword evidence="2" id="KW-1185">Reference proteome</keyword>
<dbReference type="RefSeq" id="WP_168451185.1">
    <property type="nucleotide sequence ID" value="NZ_JAAWWK010000005.1"/>
</dbReference>
<gene>
    <name evidence="1" type="ORF">HCU74_14770</name>
</gene>
<sequence>MRKSYTIFELQSYSLGSLQALFRAEADGLQAAKMDQSIATANLHAISGVIEAKRKAPAPKPPGF</sequence>
<accession>A0ABX1GHM3</accession>
<proteinExistence type="predicted"/>
<protein>
    <submittedName>
        <fullName evidence="1">Uncharacterized protein</fullName>
    </submittedName>
</protein>